<evidence type="ECO:0000313" key="1">
    <source>
        <dbReference type="EMBL" id="JAD99797.1"/>
    </source>
</evidence>
<protein>
    <submittedName>
        <fullName evidence="1">IDP2350</fullName>
    </submittedName>
</protein>
<sequence length="52" mass="6081">MHVNFSSLSTTRPMELMGMSLWRCLLDWQMTLKELLKLQNGYTKWSTGPMST</sequence>
<reference evidence="1" key="1">
    <citation type="submission" date="2014-09" db="EMBL/GenBank/DDBJ databases">
        <authorList>
            <person name="Magalhaes I.L.F."/>
            <person name="Oliveira U."/>
            <person name="Santos F.R."/>
            <person name="Vidigal T.H.D.A."/>
            <person name="Brescovit A.D."/>
            <person name="Santos A.J."/>
        </authorList>
    </citation>
    <scope>NUCLEOTIDE SEQUENCE</scope>
    <source>
        <tissue evidence="1">Shoot tissue taken approximately 20 cm above the soil surface</tissue>
    </source>
</reference>
<name>A0A0A9EUS2_ARUDO</name>
<proteinExistence type="predicted"/>
<dbReference type="AlphaFoldDB" id="A0A0A9EUS2"/>
<reference evidence="1" key="2">
    <citation type="journal article" date="2015" name="Data Brief">
        <title>Shoot transcriptome of the giant reed, Arundo donax.</title>
        <authorList>
            <person name="Barrero R.A."/>
            <person name="Guerrero F.D."/>
            <person name="Moolhuijzen P."/>
            <person name="Goolsby J.A."/>
            <person name="Tidwell J."/>
            <person name="Bellgard S.E."/>
            <person name="Bellgard M.I."/>
        </authorList>
    </citation>
    <scope>NUCLEOTIDE SEQUENCE</scope>
    <source>
        <tissue evidence="1">Shoot tissue taken approximately 20 cm above the soil surface</tissue>
    </source>
</reference>
<organism evidence="1">
    <name type="scientific">Arundo donax</name>
    <name type="common">Giant reed</name>
    <name type="synonym">Donax arundinaceus</name>
    <dbReference type="NCBI Taxonomy" id="35708"/>
    <lineage>
        <taxon>Eukaryota</taxon>
        <taxon>Viridiplantae</taxon>
        <taxon>Streptophyta</taxon>
        <taxon>Embryophyta</taxon>
        <taxon>Tracheophyta</taxon>
        <taxon>Spermatophyta</taxon>
        <taxon>Magnoliopsida</taxon>
        <taxon>Liliopsida</taxon>
        <taxon>Poales</taxon>
        <taxon>Poaceae</taxon>
        <taxon>PACMAD clade</taxon>
        <taxon>Arundinoideae</taxon>
        <taxon>Arundineae</taxon>
        <taxon>Arundo</taxon>
    </lineage>
</organism>
<dbReference type="EMBL" id="GBRH01198098">
    <property type="protein sequence ID" value="JAD99797.1"/>
    <property type="molecule type" value="Transcribed_RNA"/>
</dbReference>
<accession>A0A0A9EUS2</accession>